<protein>
    <submittedName>
        <fullName evidence="1">Uncharacterized protein</fullName>
    </submittedName>
</protein>
<dbReference type="EMBL" id="JARK01001503">
    <property type="protein sequence ID" value="EYB94782.1"/>
    <property type="molecule type" value="Genomic_DNA"/>
</dbReference>
<accession>A0A016SWI0</accession>
<evidence type="ECO:0000313" key="1">
    <source>
        <dbReference type="EMBL" id="EYB94782.1"/>
    </source>
</evidence>
<sequence length="85" mass="9701">MLASHQGSRTPKMLRCTASITHADCIRNEKIRERFGIVPIADKLRETRLTWYGHVLRPNKDTICKVGLDLEVPRNDQKSGRNDDG</sequence>
<name>A0A016SWI0_9BILA</name>
<organism evidence="1 2">
    <name type="scientific">Ancylostoma ceylanicum</name>
    <dbReference type="NCBI Taxonomy" id="53326"/>
    <lineage>
        <taxon>Eukaryota</taxon>
        <taxon>Metazoa</taxon>
        <taxon>Ecdysozoa</taxon>
        <taxon>Nematoda</taxon>
        <taxon>Chromadorea</taxon>
        <taxon>Rhabditida</taxon>
        <taxon>Rhabditina</taxon>
        <taxon>Rhabditomorpha</taxon>
        <taxon>Strongyloidea</taxon>
        <taxon>Ancylostomatidae</taxon>
        <taxon>Ancylostomatinae</taxon>
        <taxon>Ancylostoma</taxon>
    </lineage>
</organism>
<keyword evidence="2" id="KW-1185">Reference proteome</keyword>
<dbReference type="Proteomes" id="UP000024635">
    <property type="component" value="Unassembled WGS sequence"/>
</dbReference>
<proteinExistence type="predicted"/>
<gene>
    <name evidence="1" type="primary">Acey_s0167.g124</name>
    <name evidence="1" type="ORF">Y032_0167g124</name>
</gene>
<reference evidence="2" key="1">
    <citation type="journal article" date="2015" name="Nat. Genet.">
        <title>The genome and transcriptome of the zoonotic hookworm Ancylostoma ceylanicum identify infection-specific gene families.</title>
        <authorList>
            <person name="Schwarz E.M."/>
            <person name="Hu Y."/>
            <person name="Antoshechkin I."/>
            <person name="Miller M.M."/>
            <person name="Sternberg P.W."/>
            <person name="Aroian R.V."/>
        </authorList>
    </citation>
    <scope>NUCLEOTIDE SEQUENCE</scope>
    <source>
        <strain evidence="2">HY135</strain>
    </source>
</reference>
<comment type="caution">
    <text evidence="1">The sequence shown here is derived from an EMBL/GenBank/DDBJ whole genome shotgun (WGS) entry which is preliminary data.</text>
</comment>
<dbReference type="AlphaFoldDB" id="A0A016SWI0"/>
<dbReference type="OrthoDB" id="5848222at2759"/>
<evidence type="ECO:0000313" key="2">
    <source>
        <dbReference type="Proteomes" id="UP000024635"/>
    </source>
</evidence>